<dbReference type="PANTHER" id="PTHR13966">
    <property type="entry name" value="ENDONUCLEASE RELATED"/>
    <property type="match status" value="1"/>
</dbReference>
<dbReference type="GO" id="GO:0005743">
    <property type="term" value="C:mitochondrial inner membrane"/>
    <property type="evidence" value="ECO:0007669"/>
    <property type="project" value="TreeGrafter"/>
</dbReference>
<dbReference type="EMBL" id="JAZDUA010000393">
    <property type="protein sequence ID" value="KAK7793260.1"/>
    <property type="molecule type" value="Genomic_DNA"/>
</dbReference>
<reference evidence="9 10" key="1">
    <citation type="submission" date="2024-03" db="EMBL/GenBank/DDBJ databases">
        <title>The genome assembly and annotation of the cricket Gryllus longicercus Weissman &amp; Gray.</title>
        <authorList>
            <person name="Szrajer S."/>
            <person name="Gray D."/>
            <person name="Ylla G."/>
        </authorList>
    </citation>
    <scope>NUCLEOTIDE SEQUENCE [LARGE SCALE GENOMIC DNA]</scope>
    <source>
        <strain evidence="9">DAG 2021-001</strain>
        <tissue evidence="9">Whole body minus gut</tissue>
    </source>
</reference>
<dbReference type="GO" id="GO:0006309">
    <property type="term" value="P:apoptotic DNA fragmentation"/>
    <property type="evidence" value="ECO:0007669"/>
    <property type="project" value="TreeGrafter"/>
</dbReference>
<feature type="compositionally biased region" description="Low complexity" evidence="6">
    <location>
        <begin position="445"/>
        <end position="454"/>
    </location>
</feature>
<sequence>MGSLPLGLPASATFLALLFLLGCAGVATADCSVPLKQLSERPPLLLRPGGPLNVSGFAAPDADHVVRLSANGSLLLACPGPGNQLLFANRTSGFRQVNVTCARDSVVTVRSAEVDLRTVQCLRHAERTAEKDGKRRCGAGARGLRMRIGFRLLTGFLELVAACFDDQLLSPIYSNYTLVHSIAGKRPGGEHAVFRTGGVFGAVSPRRQYELQNQTLQALLGAAWQRTANDSLTRGHLASRAGFVFWPQKRATFFYVNAAPQWRSINGGAWAGVERAARSLAAARGDLLVVTGVYGVTSLPDVHGVSIPLFLFDQGVQRKMPVPALYWKVLYDPRTREGAAVVGSNNPWEPLAAHPELRLCADVCARLRWLPKPMSPEVYCCEVDALRQRVADLPPLEVEALLESATPPRGRSRRKQKAKARGGGGGGGNAGAAQKAEEPPSGWLAVLAADAAHAPSRTPGRERLG</sequence>
<protein>
    <recommendedName>
        <fullName evidence="8">DNA/RNA non-specific endonuclease/pyrophosphatase/phosphodiesterase domain-containing protein</fullName>
    </recommendedName>
</protein>
<organism evidence="9 10">
    <name type="scientific">Gryllus longicercus</name>
    <dbReference type="NCBI Taxonomy" id="2509291"/>
    <lineage>
        <taxon>Eukaryota</taxon>
        <taxon>Metazoa</taxon>
        <taxon>Ecdysozoa</taxon>
        <taxon>Arthropoda</taxon>
        <taxon>Hexapoda</taxon>
        <taxon>Insecta</taxon>
        <taxon>Pterygota</taxon>
        <taxon>Neoptera</taxon>
        <taxon>Polyneoptera</taxon>
        <taxon>Orthoptera</taxon>
        <taxon>Ensifera</taxon>
        <taxon>Gryllidea</taxon>
        <taxon>Grylloidea</taxon>
        <taxon>Gryllidae</taxon>
        <taxon>Gryllinae</taxon>
        <taxon>Gryllus</taxon>
    </lineage>
</organism>
<feature type="region of interest" description="Disordered" evidence="6">
    <location>
        <begin position="401"/>
        <end position="465"/>
    </location>
</feature>
<dbReference type="Gene3D" id="3.40.570.10">
    <property type="entry name" value="Extracellular Endonuclease, subunit A"/>
    <property type="match status" value="1"/>
</dbReference>
<dbReference type="GO" id="GO:0046872">
    <property type="term" value="F:metal ion binding"/>
    <property type="evidence" value="ECO:0007669"/>
    <property type="project" value="UniProtKB-KW"/>
</dbReference>
<keyword evidence="3" id="KW-0255">Endonuclease</keyword>
<dbReference type="Pfam" id="PF01223">
    <property type="entry name" value="Endonuclease_NS"/>
    <property type="match status" value="1"/>
</dbReference>
<dbReference type="InterPro" id="IPR040255">
    <property type="entry name" value="Non-specific_endonuclease"/>
</dbReference>
<dbReference type="GO" id="GO:0003676">
    <property type="term" value="F:nucleic acid binding"/>
    <property type="evidence" value="ECO:0007669"/>
    <property type="project" value="InterPro"/>
</dbReference>
<gene>
    <name evidence="9" type="ORF">R5R35_003482</name>
</gene>
<feature type="active site" description="Proton acceptor" evidence="4">
    <location>
        <position position="236"/>
    </location>
</feature>
<dbReference type="InterPro" id="IPR001604">
    <property type="entry name" value="Endo_G_ENPP1-like_dom"/>
</dbReference>
<dbReference type="SMART" id="SM00892">
    <property type="entry name" value="Endonuclease_NS"/>
    <property type="match status" value="1"/>
</dbReference>
<evidence type="ECO:0000313" key="9">
    <source>
        <dbReference type="EMBL" id="KAK7793260.1"/>
    </source>
</evidence>
<dbReference type="InterPro" id="IPR044925">
    <property type="entry name" value="His-Me_finger_sf"/>
</dbReference>
<dbReference type="PANTHER" id="PTHR13966:SF19">
    <property type="entry name" value="NUCLEASE EXOG, MITOCHONDRIAL"/>
    <property type="match status" value="1"/>
</dbReference>
<dbReference type="AlphaFoldDB" id="A0AAN9VBN1"/>
<evidence type="ECO:0000256" key="7">
    <source>
        <dbReference type="SAM" id="SignalP"/>
    </source>
</evidence>
<evidence type="ECO:0000256" key="1">
    <source>
        <dbReference type="ARBA" id="ARBA00010052"/>
    </source>
</evidence>
<feature type="binding site" evidence="5">
    <location>
        <position position="266"/>
    </location>
    <ligand>
        <name>Mg(2+)</name>
        <dbReference type="ChEBI" id="CHEBI:18420"/>
        <note>catalytic</note>
    </ligand>
</feature>
<dbReference type="GO" id="GO:0004521">
    <property type="term" value="F:RNA endonuclease activity"/>
    <property type="evidence" value="ECO:0007669"/>
    <property type="project" value="TreeGrafter"/>
</dbReference>
<keyword evidence="7" id="KW-0732">Signal</keyword>
<feature type="chain" id="PRO_5043030002" description="DNA/RNA non-specific endonuclease/pyrophosphatase/phosphodiesterase domain-containing protein" evidence="7">
    <location>
        <begin position="30"/>
        <end position="465"/>
    </location>
</feature>
<dbReference type="Proteomes" id="UP001378592">
    <property type="component" value="Unassembled WGS sequence"/>
</dbReference>
<keyword evidence="3" id="KW-0378">Hydrolase</keyword>
<proteinExistence type="inferred from homology"/>
<evidence type="ECO:0000259" key="8">
    <source>
        <dbReference type="SMART" id="SM00892"/>
    </source>
</evidence>
<dbReference type="InterPro" id="IPR044929">
    <property type="entry name" value="DNA/RNA_non-sp_Endonuclease_sf"/>
</dbReference>
<name>A0AAN9VBN1_9ORTH</name>
<feature type="compositionally biased region" description="Basic residues" evidence="6">
    <location>
        <begin position="410"/>
        <end position="420"/>
    </location>
</feature>
<dbReference type="GO" id="GO:0005634">
    <property type="term" value="C:nucleus"/>
    <property type="evidence" value="ECO:0007669"/>
    <property type="project" value="TreeGrafter"/>
</dbReference>
<evidence type="ECO:0000256" key="5">
    <source>
        <dbReference type="PIRSR" id="PIRSR640255-2"/>
    </source>
</evidence>
<evidence type="ECO:0000256" key="6">
    <source>
        <dbReference type="SAM" id="MobiDB-lite"/>
    </source>
</evidence>
<dbReference type="SUPFAM" id="SSF54060">
    <property type="entry name" value="His-Me finger endonucleases"/>
    <property type="match status" value="1"/>
</dbReference>
<evidence type="ECO:0000256" key="3">
    <source>
        <dbReference type="ARBA" id="ARBA00022759"/>
    </source>
</evidence>
<keyword evidence="5" id="KW-0479">Metal-binding</keyword>
<keyword evidence="10" id="KW-1185">Reference proteome</keyword>
<feature type="compositionally biased region" description="Gly residues" evidence="6">
    <location>
        <begin position="421"/>
        <end position="430"/>
    </location>
</feature>
<evidence type="ECO:0000256" key="2">
    <source>
        <dbReference type="ARBA" id="ARBA00022722"/>
    </source>
</evidence>
<feature type="signal peptide" evidence="7">
    <location>
        <begin position="1"/>
        <end position="29"/>
    </location>
</feature>
<dbReference type="GO" id="GO:0000014">
    <property type="term" value="F:single-stranded DNA endodeoxyribonuclease activity"/>
    <property type="evidence" value="ECO:0007669"/>
    <property type="project" value="TreeGrafter"/>
</dbReference>
<feature type="domain" description="DNA/RNA non-specific endonuclease/pyrophosphatase/phosphodiesterase" evidence="8">
    <location>
        <begin position="156"/>
        <end position="386"/>
    </location>
</feature>
<comment type="similarity">
    <text evidence="1">Belongs to the DNA/RNA non-specific endonuclease family.</text>
</comment>
<evidence type="ECO:0000313" key="10">
    <source>
        <dbReference type="Proteomes" id="UP001378592"/>
    </source>
</evidence>
<keyword evidence="2" id="KW-0540">Nuclease</keyword>
<comment type="caution">
    <text evidence="9">The sequence shown here is derived from an EMBL/GenBank/DDBJ whole genome shotgun (WGS) entry which is preliminary data.</text>
</comment>
<accession>A0AAN9VBN1</accession>
<evidence type="ECO:0000256" key="4">
    <source>
        <dbReference type="PIRSR" id="PIRSR640255-1"/>
    </source>
</evidence>